<dbReference type="PANTHER" id="PTHR11647:SF1">
    <property type="entry name" value="COLLAPSIN RESPONSE MEDIATOR PROTEIN"/>
    <property type="match status" value="1"/>
</dbReference>
<keyword evidence="2" id="KW-0378">Hydrolase</keyword>
<reference evidence="2 3" key="1">
    <citation type="submission" date="2019-02" db="EMBL/GenBank/DDBJ databases">
        <title>Deep-cultivation of Planctomycetes and their phenomic and genomic characterization uncovers novel biology.</title>
        <authorList>
            <person name="Wiegand S."/>
            <person name="Jogler M."/>
            <person name="Boedeker C."/>
            <person name="Pinto D."/>
            <person name="Vollmers J."/>
            <person name="Rivas-Marin E."/>
            <person name="Kohn T."/>
            <person name="Peeters S.H."/>
            <person name="Heuer A."/>
            <person name="Rast P."/>
            <person name="Oberbeckmann S."/>
            <person name="Bunk B."/>
            <person name="Jeske O."/>
            <person name="Meyerdierks A."/>
            <person name="Storesund J.E."/>
            <person name="Kallscheuer N."/>
            <person name="Luecker S."/>
            <person name="Lage O.M."/>
            <person name="Pohl T."/>
            <person name="Merkel B.J."/>
            <person name="Hornburger P."/>
            <person name="Mueller R.-W."/>
            <person name="Bruemmer F."/>
            <person name="Labrenz M."/>
            <person name="Spormann A.M."/>
            <person name="Op den Camp H."/>
            <person name="Overmann J."/>
            <person name="Amann R."/>
            <person name="Jetten M.S.M."/>
            <person name="Mascher T."/>
            <person name="Medema M.H."/>
            <person name="Devos D.P."/>
            <person name="Kaster A.-K."/>
            <person name="Ovreas L."/>
            <person name="Rohde M."/>
            <person name="Galperin M.Y."/>
            <person name="Jogler C."/>
        </authorList>
    </citation>
    <scope>NUCLEOTIDE SEQUENCE [LARGE SCALE GENOMIC DNA]</scope>
    <source>
        <strain evidence="2 3">ElP</strain>
    </source>
</reference>
<dbReference type="AlphaFoldDB" id="A0A518HD10"/>
<dbReference type="PANTHER" id="PTHR11647">
    <property type="entry name" value="HYDRANTOINASE/DIHYDROPYRIMIDINASE FAMILY MEMBER"/>
    <property type="match status" value="1"/>
</dbReference>
<dbReference type="InterPro" id="IPR012027">
    <property type="entry name" value="Formylmethanofuran_DH_asu"/>
</dbReference>
<dbReference type="KEGG" id="tpla:ElP_67060"/>
<dbReference type="InterPro" id="IPR011059">
    <property type="entry name" value="Metal-dep_hydrolase_composite"/>
</dbReference>
<dbReference type="Gene3D" id="2.30.40.10">
    <property type="entry name" value="Urease, subunit C, domain 1"/>
    <property type="match status" value="1"/>
</dbReference>
<dbReference type="InterPro" id="IPR013108">
    <property type="entry name" value="Amidohydro_3"/>
</dbReference>
<dbReference type="EC" id="3.5.1.-" evidence="2"/>
<name>A0A518HD10_9BACT</name>
<gene>
    <name evidence="2" type="primary">fhcA</name>
    <name evidence="2" type="ORF">ElP_67060</name>
</gene>
<proteinExistence type="predicted"/>
<dbReference type="EMBL" id="CP036426">
    <property type="protein sequence ID" value="QDV38749.1"/>
    <property type="molecule type" value="Genomic_DNA"/>
</dbReference>
<dbReference type="SUPFAM" id="SSF51556">
    <property type="entry name" value="Metallo-dependent hydrolases"/>
    <property type="match status" value="1"/>
</dbReference>
<keyword evidence="2" id="KW-0808">Transferase</keyword>
<dbReference type="Proteomes" id="UP000317835">
    <property type="component" value="Chromosome"/>
</dbReference>
<keyword evidence="3" id="KW-1185">Reference proteome</keyword>
<organism evidence="2 3">
    <name type="scientific">Tautonia plasticadhaerens</name>
    <dbReference type="NCBI Taxonomy" id="2527974"/>
    <lineage>
        <taxon>Bacteria</taxon>
        <taxon>Pseudomonadati</taxon>
        <taxon>Planctomycetota</taxon>
        <taxon>Planctomycetia</taxon>
        <taxon>Isosphaerales</taxon>
        <taxon>Isosphaeraceae</taxon>
        <taxon>Tautonia</taxon>
    </lineage>
</organism>
<evidence type="ECO:0000259" key="1">
    <source>
        <dbReference type="Pfam" id="PF07969"/>
    </source>
</evidence>
<dbReference type="Gene3D" id="3.20.20.140">
    <property type="entry name" value="Metal-dependent hydrolases"/>
    <property type="match status" value="2"/>
</dbReference>
<dbReference type="InterPro" id="IPR050378">
    <property type="entry name" value="Metallo-dep_Hydrolases_sf"/>
</dbReference>
<dbReference type="GO" id="GO:0016810">
    <property type="term" value="F:hydrolase activity, acting on carbon-nitrogen (but not peptide) bonds"/>
    <property type="evidence" value="ECO:0007669"/>
    <property type="project" value="InterPro"/>
</dbReference>
<dbReference type="GO" id="GO:0016740">
    <property type="term" value="F:transferase activity"/>
    <property type="evidence" value="ECO:0007669"/>
    <property type="project" value="UniProtKB-KW"/>
</dbReference>
<sequence>MDLWVADGRIVPPPDDPGAYSGRTVDASGFAVMPGGIDMHCHVAGPKVNAGRLMSPAAFREGPAIRRTPSTRSGLVGRVPTTGATGHLFAGIGYTTAMDAAIPPLHARAAHDELLATPILDNGFYALLGNAHRVLDCAARDDQEALDAYCAWALDAAKGFAIKVVNPGDVEDYKQVSRKAVRELDEDVVGFGASPRQVVRGLAASADRLDLPHPVHIHCNNLGIPGNWRTTLATMEALEGHRGHFAHIQFHSYGGDPSDPRSFRSAVPKLLDHVRRHKELTVDVGHVSPGPAMILTGDPRAGDRLHRQLGGPWYNADVEQEGSCGVIPIEYLPEKNLIAAVQWAIALEWYLLMDDPWRVALTSDHPNGGAFYRYPEMIYLLMDRAFRAEALATMPGALRDRSVIHELDREYSLSEVAILTRAAPARMLGLDARKGHLGPGADADIAIYSPDRDRRAMFGRPRWVFKSGAMVVEDGIVVAEPVGRTFVTAPGYDPGRLPAIREWFERDYSVRFANYAIPGDALPTAEVVPGGGG</sequence>
<protein>
    <submittedName>
        <fullName evidence="2">Formyltransferase/hydrolase complex Fhc subunit A</fullName>
        <ecNumber evidence="2">3.5.1.-</ecNumber>
    </submittedName>
</protein>
<accession>A0A518HD10</accession>
<dbReference type="SUPFAM" id="SSF51338">
    <property type="entry name" value="Composite domain of metallo-dependent hydrolases"/>
    <property type="match status" value="2"/>
</dbReference>
<dbReference type="Pfam" id="PF07969">
    <property type="entry name" value="Amidohydro_3"/>
    <property type="match status" value="1"/>
</dbReference>
<dbReference type="NCBIfam" id="TIGR03121">
    <property type="entry name" value="one_C_dehyd_A"/>
    <property type="match status" value="1"/>
</dbReference>
<feature type="domain" description="Amidohydrolase 3" evidence="1">
    <location>
        <begin position="23"/>
        <end position="455"/>
    </location>
</feature>
<evidence type="ECO:0000313" key="2">
    <source>
        <dbReference type="EMBL" id="QDV38749.1"/>
    </source>
</evidence>
<evidence type="ECO:0000313" key="3">
    <source>
        <dbReference type="Proteomes" id="UP000317835"/>
    </source>
</evidence>
<dbReference type="InterPro" id="IPR032466">
    <property type="entry name" value="Metal_Hydrolase"/>
</dbReference>